<comment type="similarity">
    <text evidence="3 14 15">Belongs to the HemJ family.</text>
</comment>
<dbReference type="InterPro" id="IPR005265">
    <property type="entry name" value="HemJ-like"/>
</dbReference>
<comment type="pathway">
    <text evidence="2 14 15">Porphyrin-containing compound metabolism; protoporphyrin-IX biosynthesis; protoporphyrin-IX from protoporphyrinogen-IX: step 1/1.</text>
</comment>
<evidence type="ECO:0000256" key="11">
    <source>
        <dbReference type="ARBA" id="ARBA00023004"/>
    </source>
</evidence>
<dbReference type="PANTHER" id="PTHR40255">
    <property type="entry name" value="UPF0093 MEMBRANE PROTEIN SLR1790"/>
    <property type="match status" value="1"/>
</dbReference>
<reference evidence="16" key="1">
    <citation type="submission" date="2022-10" db="EMBL/GenBank/DDBJ databases">
        <title>Candidatus Kirkpatrella diaphorinas gen. nov., sp. nov., an uncultured endosymbiont identified in a population of Diaphorina citri from Hawaii.</title>
        <authorList>
            <person name="Henry E.M."/>
            <person name="Carlson C.R."/>
            <person name="Kuo Y.-W."/>
        </authorList>
    </citation>
    <scope>NUCLEOTIDE SEQUENCE</scope>
    <source>
        <strain evidence="16">CADCRV1</strain>
    </source>
</reference>
<keyword evidence="10 14" id="KW-0560">Oxidoreductase</keyword>
<dbReference type="EMBL" id="CP107052">
    <property type="protein sequence ID" value="UYH51052.1"/>
    <property type="molecule type" value="Genomic_DNA"/>
</dbReference>
<evidence type="ECO:0000313" key="16">
    <source>
        <dbReference type="EMBL" id="UYH51052.1"/>
    </source>
</evidence>
<keyword evidence="11 14" id="KW-0408">Iron</keyword>
<feature type="transmembrane region" description="Helical" evidence="14">
    <location>
        <begin position="13"/>
        <end position="35"/>
    </location>
</feature>
<dbReference type="RefSeq" id="WP_319806645.1">
    <property type="nucleotide sequence ID" value="NZ_CP107052.1"/>
</dbReference>
<evidence type="ECO:0000256" key="6">
    <source>
        <dbReference type="ARBA" id="ARBA00022617"/>
    </source>
</evidence>
<keyword evidence="9 14" id="KW-1133">Transmembrane helix</keyword>
<dbReference type="Proteomes" id="UP001163831">
    <property type="component" value="Chromosome"/>
</dbReference>
<keyword evidence="8 14" id="KW-0479">Metal-binding</keyword>
<protein>
    <recommendedName>
        <fullName evidence="4 14">Protoporphyrinogen IX oxidase</fullName>
        <shortName evidence="14">PPO</shortName>
        <ecNumber evidence="14 15">1.3.99.-</ecNumber>
    </recommendedName>
</protein>
<feature type="transmembrane region" description="Helical" evidence="14">
    <location>
        <begin position="127"/>
        <end position="148"/>
    </location>
</feature>
<evidence type="ECO:0000256" key="9">
    <source>
        <dbReference type="ARBA" id="ARBA00022989"/>
    </source>
</evidence>
<keyword evidence="6 14" id="KW-0349">Heme</keyword>
<evidence type="ECO:0000256" key="5">
    <source>
        <dbReference type="ARBA" id="ARBA00022475"/>
    </source>
</evidence>
<dbReference type="HAMAP" id="MF_02239">
    <property type="entry name" value="HemJ"/>
    <property type="match status" value="1"/>
</dbReference>
<proteinExistence type="inferred from homology"/>
<evidence type="ECO:0000256" key="8">
    <source>
        <dbReference type="ARBA" id="ARBA00022723"/>
    </source>
</evidence>
<comment type="catalytic activity">
    <reaction evidence="13 14 15">
        <text>protoporphyrinogen IX + 3 A = protoporphyrin IX + 3 AH2</text>
        <dbReference type="Rhea" id="RHEA:62000"/>
        <dbReference type="ChEBI" id="CHEBI:13193"/>
        <dbReference type="ChEBI" id="CHEBI:17499"/>
        <dbReference type="ChEBI" id="CHEBI:57306"/>
        <dbReference type="ChEBI" id="CHEBI:57307"/>
    </reaction>
</comment>
<feature type="transmembrane region" description="Helical" evidence="14">
    <location>
        <begin position="56"/>
        <end position="82"/>
    </location>
</feature>
<gene>
    <name evidence="16" type="primary">hemJ</name>
    <name evidence="16" type="ORF">N5W20_08155</name>
</gene>
<comment type="function">
    <text evidence="14 15">Catalyzes the oxidation of protoporphyrinogen IX to protoporphyrin IX.</text>
</comment>
<evidence type="ECO:0000256" key="12">
    <source>
        <dbReference type="ARBA" id="ARBA00023136"/>
    </source>
</evidence>
<accession>A0ABY6GHR1</accession>
<evidence type="ECO:0000256" key="15">
    <source>
        <dbReference type="PIRNR" id="PIRNR004638"/>
    </source>
</evidence>
<comment type="subunit">
    <text evidence="14">Homodimer.</text>
</comment>
<dbReference type="EC" id="1.3.99.-" evidence="14 15"/>
<evidence type="ECO:0000256" key="2">
    <source>
        <dbReference type="ARBA" id="ARBA00005073"/>
    </source>
</evidence>
<feature type="binding site" description="axial binding residue" evidence="14">
    <location>
        <position position="15"/>
    </location>
    <ligand>
        <name>heme</name>
        <dbReference type="ChEBI" id="CHEBI:30413"/>
    </ligand>
    <ligandPart>
        <name>Fe</name>
        <dbReference type="ChEBI" id="CHEBI:18248"/>
    </ligandPart>
</feature>
<feature type="binding site" description="axial binding residue" evidence="14">
    <location>
        <position position="92"/>
    </location>
    <ligand>
        <name>heme</name>
        <dbReference type="ChEBI" id="CHEBI:30413"/>
    </ligand>
    <ligandPart>
        <name>Fe</name>
        <dbReference type="ChEBI" id="CHEBI:18248"/>
    </ligandPart>
</feature>
<sequence>MDIFIPYLLWLKAFHMIAVIAWMAGMLYLPRLYVYHTQTSVGSVESARFILMERRLSLAIIAPAMTLTTVLGIILALIPGVIDWHAGWWWAKLIAVVGLFGFHGFCARWRRQLRHEQRLHSEKFFRMVNEVPTLLMIIIVIAIVVRPWG</sequence>
<comment type="subcellular location">
    <subcellularLocation>
        <location evidence="1 14">Cell membrane</location>
        <topology evidence="1 14">Multi-pass membrane protein</topology>
    </subcellularLocation>
</comment>
<evidence type="ECO:0000256" key="4">
    <source>
        <dbReference type="ARBA" id="ARBA00017504"/>
    </source>
</evidence>
<feature type="transmembrane region" description="Helical" evidence="14">
    <location>
        <begin position="88"/>
        <end position="106"/>
    </location>
</feature>
<organism evidence="16 17">
    <name type="scientific">Candidatus Kirkpatrickella diaphorinae</name>
    <dbReference type="NCBI Taxonomy" id="2984322"/>
    <lineage>
        <taxon>Bacteria</taxon>
        <taxon>Pseudomonadati</taxon>
        <taxon>Pseudomonadota</taxon>
        <taxon>Alphaproteobacteria</taxon>
        <taxon>Acetobacterales</taxon>
        <taxon>Acetobacteraceae</taxon>
        <taxon>Candidatus Kirkpatrickella</taxon>
    </lineage>
</organism>
<comment type="cofactor">
    <cofactor evidence="14 15">
        <name>heme b</name>
        <dbReference type="ChEBI" id="CHEBI:60344"/>
    </cofactor>
    <text evidence="14 15">Binds 1 heme b (iron(II)-protoporphyrin IX) group per subunit.</text>
</comment>
<evidence type="ECO:0000256" key="13">
    <source>
        <dbReference type="ARBA" id="ARBA00048390"/>
    </source>
</evidence>
<dbReference type="PIRSF" id="PIRSF004638">
    <property type="entry name" value="UCP004638"/>
    <property type="match status" value="1"/>
</dbReference>
<evidence type="ECO:0000256" key="3">
    <source>
        <dbReference type="ARBA" id="ARBA00006501"/>
    </source>
</evidence>
<name>A0ABY6GHR1_9PROT</name>
<evidence type="ECO:0000256" key="7">
    <source>
        <dbReference type="ARBA" id="ARBA00022692"/>
    </source>
</evidence>
<evidence type="ECO:0000256" key="10">
    <source>
        <dbReference type="ARBA" id="ARBA00023002"/>
    </source>
</evidence>
<keyword evidence="17" id="KW-1185">Reference proteome</keyword>
<keyword evidence="7 14" id="KW-0812">Transmembrane</keyword>
<evidence type="ECO:0000256" key="14">
    <source>
        <dbReference type="HAMAP-Rule" id="MF_02239"/>
    </source>
</evidence>
<dbReference type="PANTHER" id="PTHR40255:SF1">
    <property type="entry name" value="PROTOPORPHYRINOGEN IX OXIDASE"/>
    <property type="match status" value="1"/>
</dbReference>
<keyword evidence="12 14" id="KW-0472">Membrane</keyword>
<evidence type="ECO:0000313" key="17">
    <source>
        <dbReference type="Proteomes" id="UP001163831"/>
    </source>
</evidence>
<dbReference type="Pfam" id="PF03653">
    <property type="entry name" value="UPF0093"/>
    <property type="match status" value="1"/>
</dbReference>
<evidence type="ECO:0000256" key="1">
    <source>
        <dbReference type="ARBA" id="ARBA00004651"/>
    </source>
</evidence>
<dbReference type="NCBIfam" id="TIGR00701">
    <property type="entry name" value="protoporphyrinogen oxidase HemJ"/>
    <property type="match status" value="1"/>
</dbReference>
<keyword evidence="5 14" id="KW-1003">Cell membrane</keyword>